<dbReference type="PANTHER" id="PTHR43433">
    <property type="entry name" value="HYDROLASE, ALPHA/BETA FOLD FAMILY PROTEIN"/>
    <property type="match status" value="1"/>
</dbReference>
<dbReference type="PRINTS" id="PR00111">
    <property type="entry name" value="ABHYDROLASE"/>
</dbReference>
<name>A0ABY2BJF9_9ACTN</name>
<gene>
    <name evidence="2" type="ORF">EV644_10652</name>
</gene>
<dbReference type="InterPro" id="IPR000792">
    <property type="entry name" value="Tscrpt_reg_LuxR_C"/>
</dbReference>
<dbReference type="PROSITE" id="PS50043">
    <property type="entry name" value="HTH_LUXR_2"/>
    <property type="match status" value="1"/>
</dbReference>
<dbReference type="SMART" id="SM00421">
    <property type="entry name" value="HTH_LUXR"/>
    <property type="match status" value="1"/>
</dbReference>
<evidence type="ECO:0000259" key="1">
    <source>
        <dbReference type="PROSITE" id="PS50043"/>
    </source>
</evidence>
<sequence>MPAKTLEPIATSLLFTGVVVAQEQRLGMAHLADGGRVAYALTGSGPFLLVAPGWLSHLELGWAIPAERMFHESLSSGRTLVRYDRPGCGLSDAYDGPRTMALELATIAAVTEALGVTRCEVLGWSLGAAVAAQWAADHPEKVSRLVLYGGWATGDAIGDEDSKRHMLGLLASHWGLGSDLLTDLFAPEADAGTRLALARYQRAASSPETAVALLRLAYALDVLPSLARVQAPTLVLHRSGDRAAPFDQSRALADAIPGAQLVELVGRSHLPAIGDVESLVEQVRRFLGLPRLRRTVPTGLTARQTEVAALVADGLTNRQLADRLGITERSAESHLERIRLRLGFRSRSQVAAWYVARQPHK</sequence>
<keyword evidence="3" id="KW-1185">Reference proteome</keyword>
<dbReference type="InterPro" id="IPR036388">
    <property type="entry name" value="WH-like_DNA-bd_sf"/>
</dbReference>
<accession>A0ABY2BJF9</accession>
<dbReference type="InterPro" id="IPR016032">
    <property type="entry name" value="Sig_transdc_resp-reg_C-effctor"/>
</dbReference>
<dbReference type="Pfam" id="PF00196">
    <property type="entry name" value="GerE"/>
    <property type="match status" value="1"/>
</dbReference>
<dbReference type="EMBL" id="SLWM01000006">
    <property type="protein sequence ID" value="TCO22745.1"/>
    <property type="molecule type" value="Genomic_DNA"/>
</dbReference>
<dbReference type="CDD" id="cd06170">
    <property type="entry name" value="LuxR_C_like"/>
    <property type="match status" value="1"/>
</dbReference>
<dbReference type="SUPFAM" id="SSF53474">
    <property type="entry name" value="alpha/beta-Hydrolases"/>
    <property type="match status" value="1"/>
</dbReference>
<organism evidence="2 3">
    <name type="scientific">Kribbella orskensis</name>
    <dbReference type="NCBI Taxonomy" id="2512216"/>
    <lineage>
        <taxon>Bacteria</taxon>
        <taxon>Bacillati</taxon>
        <taxon>Actinomycetota</taxon>
        <taxon>Actinomycetes</taxon>
        <taxon>Propionibacteriales</taxon>
        <taxon>Kribbellaceae</taxon>
        <taxon>Kribbella</taxon>
    </lineage>
</organism>
<dbReference type="InterPro" id="IPR000073">
    <property type="entry name" value="AB_hydrolase_1"/>
</dbReference>
<dbReference type="Gene3D" id="3.40.50.1820">
    <property type="entry name" value="alpha/beta hydrolase"/>
    <property type="match status" value="1"/>
</dbReference>
<dbReference type="PANTHER" id="PTHR43433:SF8">
    <property type="entry name" value="BIFUNCTIONAL LIPASE_ADENYLATE CYCLASE LIPJ"/>
    <property type="match status" value="1"/>
</dbReference>
<protein>
    <submittedName>
        <fullName evidence="2">Pimeloyl-ACP methyl ester carboxylesterase</fullName>
    </submittedName>
</protein>
<evidence type="ECO:0000313" key="2">
    <source>
        <dbReference type="EMBL" id="TCO22745.1"/>
    </source>
</evidence>
<dbReference type="PRINTS" id="PR00038">
    <property type="entry name" value="HTHLUXR"/>
</dbReference>
<dbReference type="Proteomes" id="UP000295818">
    <property type="component" value="Unassembled WGS sequence"/>
</dbReference>
<dbReference type="InterPro" id="IPR050471">
    <property type="entry name" value="AB_hydrolase"/>
</dbReference>
<reference evidence="2 3" key="1">
    <citation type="journal article" date="2015" name="Stand. Genomic Sci.">
        <title>Genomic Encyclopedia of Bacterial and Archaeal Type Strains, Phase III: the genomes of soil and plant-associated and newly described type strains.</title>
        <authorList>
            <person name="Whitman W.B."/>
            <person name="Woyke T."/>
            <person name="Klenk H.P."/>
            <person name="Zhou Y."/>
            <person name="Lilburn T.G."/>
            <person name="Beck B.J."/>
            <person name="De Vos P."/>
            <person name="Vandamme P."/>
            <person name="Eisen J.A."/>
            <person name="Garrity G."/>
            <person name="Hugenholtz P."/>
            <person name="Kyrpides N.C."/>
        </authorList>
    </citation>
    <scope>NUCLEOTIDE SEQUENCE [LARGE SCALE GENOMIC DNA]</scope>
    <source>
        <strain evidence="2 3">VKM Ac-2538</strain>
    </source>
</reference>
<comment type="caution">
    <text evidence="2">The sequence shown here is derived from an EMBL/GenBank/DDBJ whole genome shotgun (WGS) entry which is preliminary data.</text>
</comment>
<dbReference type="Gene3D" id="1.10.10.10">
    <property type="entry name" value="Winged helix-like DNA-binding domain superfamily/Winged helix DNA-binding domain"/>
    <property type="match status" value="1"/>
</dbReference>
<dbReference type="InterPro" id="IPR029058">
    <property type="entry name" value="AB_hydrolase_fold"/>
</dbReference>
<proteinExistence type="predicted"/>
<dbReference type="Pfam" id="PF00561">
    <property type="entry name" value="Abhydrolase_1"/>
    <property type="match status" value="1"/>
</dbReference>
<dbReference type="SUPFAM" id="SSF46894">
    <property type="entry name" value="C-terminal effector domain of the bipartite response regulators"/>
    <property type="match status" value="1"/>
</dbReference>
<evidence type="ECO:0000313" key="3">
    <source>
        <dbReference type="Proteomes" id="UP000295818"/>
    </source>
</evidence>
<feature type="domain" description="HTH luxR-type" evidence="1">
    <location>
        <begin position="293"/>
        <end position="358"/>
    </location>
</feature>